<reference evidence="1 2" key="1">
    <citation type="submission" date="2020-08" db="EMBL/GenBank/DDBJ databases">
        <title>A Genomic Blueprint of the Chicken Gut Microbiome.</title>
        <authorList>
            <person name="Gilroy R."/>
            <person name="Ravi A."/>
            <person name="Getino M."/>
            <person name="Pursley I."/>
            <person name="Horton D.L."/>
            <person name="Alikhan N.-F."/>
            <person name="Baker D."/>
            <person name="Gharbi K."/>
            <person name="Hall N."/>
            <person name="Watson M."/>
            <person name="Adriaenssens E.M."/>
            <person name="Foster-Nyarko E."/>
            <person name="Jarju S."/>
            <person name="Secka A."/>
            <person name="Antonio M."/>
            <person name="Oren A."/>
            <person name="Chaudhuri R."/>
            <person name="La Ragione R.M."/>
            <person name="Hildebrand F."/>
            <person name="Pallen M.J."/>
        </authorList>
    </citation>
    <scope>NUCLEOTIDE SEQUENCE [LARGE SCALE GENOMIC DNA]</scope>
    <source>
        <strain evidence="1 2">Sa3CUA8</strain>
    </source>
</reference>
<dbReference type="Proteomes" id="UP000659496">
    <property type="component" value="Unassembled WGS sequence"/>
</dbReference>
<organism evidence="1 2">
    <name type="scientific">Sporosarcina gallistercoris</name>
    <dbReference type="NCBI Taxonomy" id="2762245"/>
    <lineage>
        <taxon>Bacteria</taxon>
        <taxon>Bacillati</taxon>
        <taxon>Bacillota</taxon>
        <taxon>Bacilli</taxon>
        <taxon>Bacillales</taxon>
        <taxon>Caryophanaceae</taxon>
        <taxon>Sporosarcina</taxon>
    </lineage>
</organism>
<protein>
    <submittedName>
        <fullName evidence="1">Uncharacterized protein</fullName>
    </submittedName>
</protein>
<keyword evidence="2" id="KW-1185">Reference proteome</keyword>
<dbReference type="EMBL" id="JACSQY010000004">
    <property type="protein sequence ID" value="MBD7908181.1"/>
    <property type="molecule type" value="Genomic_DNA"/>
</dbReference>
<evidence type="ECO:0000313" key="2">
    <source>
        <dbReference type="Proteomes" id="UP000659496"/>
    </source>
</evidence>
<proteinExistence type="predicted"/>
<sequence>MVLRNYLFNRTQLHLSPFITSFDSWEILLIVAESGDSGGISKSEALGARVFEDPGLSNARKMSAALISAKFANIRLIELFVVRLAESKPLGKRPLAAEISFSLFIPLKNKKDCRQTP</sequence>
<evidence type="ECO:0000313" key="1">
    <source>
        <dbReference type="EMBL" id="MBD7908181.1"/>
    </source>
</evidence>
<comment type="caution">
    <text evidence="1">The sequence shown here is derived from an EMBL/GenBank/DDBJ whole genome shotgun (WGS) entry which is preliminary data.</text>
</comment>
<accession>A0ABR8PJ47</accession>
<name>A0ABR8PJ47_9BACL</name>
<gene>
    <name evidence="1" type="ORF">H9659_07560</name>
</gene>